<organism evidence="1">
    <name type="scientific">Arundo donax</name>
    <name type="common">Giant reed</name>
    <name type="synonym">Donax arundinaceus</name>
    <dbReference type="NCBI Taxonomy" id="35708"/>
    <lineage>
        <taxon>Eukaryota</taxon>
        <taxon>Viridiplantae</taxon>
        <taxon>Streptophyta</taxon>
        <taxon>Embryophyta</taxon>
        <taxon>Tracheophyta</taxon>
        <taxon>Spermatophyta</taxon>
        <taxon>Magnoliopsida</taxon>
        <taxon>Liliopsida</taxon>
        <taxon>Poales</taxon>
        <taxon>Poaceae</taxon>
        <taxon>PACMAD clade</taxon>
        <taxon>Arundinoideae</taxon>
        <taxon>Arundineae</taxon>
        <taxon>Arundo</taxon>
    </lineage>
</organism>
<dbReference type="AlphaFoldDB" id="A0A0A8ZZZ8"/>
<evidence type="ECO:0000313" key="1">
    <source>
        <dbReference type="EMBL" id="JAD43278.1"/>
    </source>
</evidence>
<dbReference type="EMBL" id="GBRH01254617">
    <property type="protein sequence ID" value="JAD43278.1"/>
    <property type="molecule type" value="Transcribed_RNA"/>
</dbReference>
<sequence length="43" mass="5217">MRLSWKLKELLLSYGMAILTMWKLWNECNGNVFWSVACRRRVL</sequence>
<protein>
    <submittedName>
        <fullName evidence="1">Uncharacterized protein</fullName>
    </submittedName>
</protein>
<proteinExistence type="predicted"/>
<reference evidence="1" key="1">
    <citation type="submission" date="2014-09" db="EMBL/GenBank/DDBJ databases">
        <authorList>
            <person name="Magalhaes I.L.F."/>
            <person name="Oliveira U."/>
            <person name="Santos F.R."/>
            <person name="Vidigal T.H.D.A."/>
            <person name="Brescovit A.D."/>
            <person name="Santos A.J."/>
        </authorList>
    </citation>
    <scope>NUCLEOTIDE SEQUENCE</scope>
    <source>
        <tissue evidence="1">Shoot tissue taken approximately 20 cm above the soil surface</tissue>
    </source>
</reference>
<reference evidence="1" key="2">
    <citation type="journal article" date="2015" name="Data Brief">
        <title>Shoot transcriptome of the giant reed, Arundo donax.</title>
        <authorList>
            <person name="Barrero R.A."/>
            <person name="Guerrero F.D."/>
            <person name="Moolhuijzen P."/>
            <person name="Goolsby J.A."/>
            <person name="Tidwell J."/>
            <person name="Bellgard S.E."/>
            <person name="Bellgard M.I."/>
        </authorList>
    </citation>
    <scope>NUCLEOTIDE SEQUENCE</scope>
    <source>
        <tissue evidence="1">Shoot tissue taken approximately 20 cm above the soil surface</tissue>
    </source>
</reference>
<name>A0A0A8ZZZ8_ARUDO</name>
<accession>A0A0A8ZZZ8</accession>